<name>A0A4Y9T1I8_PSEFL</name>
<proteinExistence type="predicted"/>
<dbReference type="SUPFAM" id="SSF51735">
    <property type="entry name" value="NAD(P)-binding Rossmann-fold domains"/>
    <property type="match status" value="1"/>
</dbReference>
<dbReference type="EC" id="1.1.1.38" evidence="1"/>
<dbReference type="GO" id="GO:0016491">
    <property type="term" value="F:oxidoreductase activity"/>
    <property type="evidence" value="ECO:0007669"/>
    <property type="project" value="UniProtKB-KW"/>
</dbReference>
<dbReference type="Proteomes" id="UP000297322">
    <property type="component" value="Unassembled WGS sequence"/>
</dbReference>
<organism evidence="1 2">
    <name type="scientific">Pseudomonas fluorescens</name>
    <dbReference type="NCBI Taxonomy" id="294"/>
    <lineage>
        <taxon>Bacteria</taxon>
        <taxon>Pseudomonadati</taxon>
        <taxon>Pseudomonadota</taxon>
        <taxon>Gammaproteobacteria</taxon>
        <taxon>Pseudomonadales</taxon>
        <taxon>Pseudomonadaceae</taxon>
        <taxon>Pseudomonas</taxon>
    </lineage>
</organism>
<dbReference type="Gene3D" id="3.40.50.720">
    <property type="entry name" value="NAD(P)-binding Rossmann-like Domain"/>
    <property type="match status" value="1"/>
</dbReference>
<reference evidence="1 2" key="1">
    <citation type="submission" date="2019-03" db="EMBL/GenBank/DDBJ databases">
        <title>Biocontrol and xenobiotic degradation properties of endophytic Pseudomonas fluorescens strain BRZ63.</title>
        <authorList>
            <person name="Chlebek D.A."/>
            <person name="Pinski A."/>
            <person name="Zur J.P."/>
            <person name="Michalska J."/>
            <person name="Hupert-Kocurek K.T."/>
        </authorList>
    </citation>
    <scope>NUCLEOTIDE SEQUENCE [LARGE SCALE GENOMIC DNA]</scope>
    <source>
        <strain evidence="1 2">BRZ63</strain>
    </source>
</reference>
<dbReference type="InterPro" id="IPR036291">
    <property type="entry name" value="NAD(P)-bd_dom_sf"/>
</dbReference>
<dbReference type="AlphaFoldDB" id="A0A4Y9T1I8"/>
<evidence type="ECO:0000313" key="1">
    <source>
        <dbReference type="EMBL" id="TFW33228.1"/>
    </source>
</evidence>
<keyword evidence="1" id="KW-0560">Oxidoreductase</keyword>
<feature type="non-terminal residue" evidence="1">
    <location>
        <position position="1"/>
    </location>
</feature>
<sequence>NALAECSPVVMGSGDALLPPLKESQKVSQKVALAVAKQAQVDGVALETTEEMLVQAIESHFWAPDYRSYRRRSI</sequence>
<dbReference type="EMBL" id="SPVI01000281">
    <property type="protein sequence ID" value="TFW33228.1"/>
    <property type="molecule type" value="Genomic_DNA"/>
</dbReference>
<accession>A0A4Y9T1I8</accession>
<comment type="caution">
    <text evidence="1">The sequence shown here is derived from an EMBL/GenBank/DDBJ whole genome shotgun (WGS) entry which is preliminary data.</text>
</comment>
<protein>
    <submittedName>
        <fullName evidence="1">NAD-dependent malic enzyme</fullName>
        <ecNumber evidence="1">1.1.1.38</ecNumber>
    </submittedName>
</protein>
<evidence type="ECO:0000313" key="2">
    <source>
        <dbReference type="Proteomes" id="UP000297322"/>
    </source>
</evidence>
<gene>
    <name evidence="1" type="ORF">E4T65_30190</name>
</gene>